<keyword evidence="2" id="KW-0812">Transmembrane</keyword>
<sequence>MVTPIRLGVSMLDTGISVVCSHRTTRPVAGERGANVPGLVAAGLWAVGLVAGLVLLATGHEVVAAVILVVAVMSPWFGLAVSRSRIPASGSGEPETMPNGWHGMKSRLAESASLEG</sequence>
<feature type="region of interest" description="Disordered" evidence="1">
    <location>
        <begin position="85"/>
        <end position="116"/>
    </location>
</feature>
<gene>
    <name evidence="3" type="ORF">NIIDMKKI_00690</name>
</gene>
<feature type="transmembrane region" description="Helical" evidence="2">
    <location>
        <begin position="36"/>
        <end position="56"/>
    </location>
</feature>
<evidence type="ECO:0000313" key="4">
    <source>
        <dbReference type="Proteomes" id="UP000516380"/>
    </source>
</evidence>
<reference evidence="3 4" key="1">
    <citation type="submission" date="2020-07" db="EMBL/GenBank/DDBJ databases">
        <title>Mycobacterium kansasii (former subtype) with zoonotic potential isolated from diseased indoor pet cat, Japan.</title>
        <authorList>
            <person name="Fukano H."/>
            <person name="Terazono T."/>
            <person name="Hoshino Y."/>
        </authorList>
    </citation>
    <scope>NUCLEOTIDE SEQUENCE [LARGE SCALE GENOMIC DNA]</scope>
    <source>
        <strain evidence="3 4">Kuro-I</strain>
    </source>
</reference>
<accession>A0A7G1I3J0</accession>
<proteinExistence type="predicted"/>
<evidence type="ECO:0000256" key="2">
    <source>
        <dbReference type="SAM" id="Phobius"/>
    </source>
</evidence>
<keyword evidence="2" id="KW-0472">Membrane</keyword>
<evidence type="ECO:0000256" key="1">
    <source>
        <dbReference type="SAM" id="MobiDB-lite"/>
    </source>
</evidence>
<dbReference type="Proteomes" id="UP000516380">
    <property type="component" value="Chromosome"/>
</dbReference>
<evidence type="ECO:0000313" key="3">
    <source>
        <dbReference type="EMBL" id="BCI84863.1"/>
    </source>
</evidence>
<organism evidence="3 4">
    <name type="scientific">Mycobacterium kansasii</name>
    <dbReference type="NCBI Taxonomy" id="1768"/>
    <lineage>
        <taxon>Bacteria</taxon>
        <taxon>Bacillati</taxon>
        <taxon>Actinomycetota</taxon>
        <taxon>Actinomycetes</taxon>
        <taxon>Mycobacteriales</taxon>
        <taxon>Mycobacteriaceae</taxon>
        <taxon>Mycobacterium</taxon>
    </lineage>
</organism>
<dbReference type="EMBL" id="AP023343">
    <property type="protein sequence ID" value="BCI84863.1"/>
    <property type="molecule type" value="Genomic_DNA"/>
</dbReference>
<keyword evidence="4" id="KW-1185">Reference proteome</keyword>
<feature type="transmembrane region" description="Helical" evidence="2">
    <location>
        <begin position="62"/>
        <end position="81"/>
    </location>
</feature>
<name>A0A7G1I3J0_MYCKA</name>
<dbReference type="AlphaFoldDB" id="A0A7G1I3J0"/>
<protein>
    <submittedName>
        <fullName evidence="3">Uncharacterized protein</fullName>
    </submittedName>
</protein>
<keyword evidence="2" id="KW-1133">Transmembrane helix</keyword>